<dbReference type="Gene3D" id="1.10.10.60">
    <property type="entry name" value="Homeodomain-like"/>
    <property type="match status" value="1"/>
</dbReference>
<dbReference type="InterPro" id="IPR050109">
    <property type="entry name" value="HTH-type_TetR-like_transc_reg"/>
</dbReference>
<dbReference type="InterPro" id="IPR009057">
    <property type="entry name" value="Homeodomain-like_sf"/>
</dbReference>
<comment type="caution">
    <text evidence="5">The sequence shown here is derived from an EMBL/GenBank/DDBJ whole genome shotgun (WGS) entry which is preliminary data.</text>
</comment>
<feature type="region of interest" description="Disordered" evidence="3">
    <location>
        <begin position="1"/>
        <end position="53"/>
    </location>
</feature>
<dbReference type="Pfam" id="PF17932">
    <property type="entry name" value="TetR_C_24"/>
    <property type="match status" value="1"/>
</dbReference>
<proteinExistence type="predicted"/>
<dbReference type="InterPro" id="IPR041490">
    <property type="entry name" value="KstR2_TetR_C"/>
</dbReference>
<reference evidence="5" key="1">
    <citation type="submission" date="2022-12" db="EMBL/GenBank/DDBJ databases">
        <title>Whole genome sequence of Mycolicibacterium iranicum strain SBH312.</title>
        <authorList>
            <person name="Jani J."/>
            <person name="Arifin Mustapha Z."/>
            <person name="Ahmed K."/>
            <person name="Kai Ling C."/>
        </authorList>
    </citation>
    <scope>NUCLEOTIDE SEQUENCE</scope>
    <source>
        <strain evidence="5">SBH312</strain>
    </source>
</reference>
<dbReference type="EMBL" id="JAPQYE010000007">
    <property type="protein sequence ID" value="MCZ0729847.1"/>
    <property type="molecule type" value="Genomic_DNA"/>
</dbReference>
<name>A0ABT4HI24_MYCIR</name>
<dbReference type="RefSeq" id="WP_268786707.1">
    <property type="nucleotide sequence ID" value="NZ_JAPQYE010000007.1"/>
</dbReference>
<organism evidence="5 6">
    <name type="scientific">Mycolicibacterium iranicum</name>
    <name type="common">Mycobacterium iranicum</name>
    <dbReference type="NCBI Taxonomy" id="912594"/>
    <lineage>
        <taxon>Bacteria</taxon>
        <taxon>Bacillati</taxon>
        <taxon>Actinomycetota</taxon>
        <taxon>Actinomycetes</taxon>
        <taxon>Mycobacteriales</taxon>
        <taxon>Mycobacteriaceae</taxon>
        <taxon>Mycolicibacterium</taxon>
    </lineage>
</organism>
<dbReference type="PRINTS" id="PR00455">
    <property type="entry name" value="HTHTETR"/>
</dbReference>
<sequence>MTTPARSSAQPTPARSSAQPTPARSSAQPTPARSSAQPTPAASPRRKAKSDRRSQLVAAAERLFAEHGYLAVRLEDIGAAAGISGPAIYRHFPNKEALLVELLVGISTRLLAGATEVANETEDADHALAALIDFHLDFALGESDLIRIQDRDLGNLPAAAKRQVRRKQRQYVEIWVHVLRRRDPELTESDARLMAHGTFGLLNSTAHSMKPGATRTAEVNSRTVLREMTVAALTSASSVTKRRD</sequence>
<feature type="compositionally biased region" description="Polar residues" evidence="3">
    <location>
        <begin position="1"/>
        <end position="40"/>
    </location>
</feature>
<dbReference type="Gene3D" id="1.10.357.10">
    <property type="entry name" value="Tetracycline Repressor, domain 2"/>
    <property type="match status" value="1"/>
</dbReference>
<dbReference type="InterPro" id="IPR001647">
    <property type="entry name" value="HTH_TetR"/>
</dbReference>
<protein>
    <submittedName>
        <fullName evidence="5">TetR family transcriptional regulator</fullName>
    </submittedName>
</protein>
<evidence type="ECO:0000256" key="1">
    <source>
        <dbReference type="ARBA" id="ARBA00023125"/>
    </source>
</evidence>
<dbReference type="Proteomes" id="UP001084650">
    <property type="component" value="Unassembled WGS sequence"/>
</dbReference>
<feature type="DNA-binding region" description="H-T-H motif" evidence="2">
    <location>
        <begin position="73"/>
        <end position="92"/>
    </location>
</feature>
<evidence type="ECO:0000313" key="5">
    <source>
        <dbReference type="EMBL" id="MCZ0729847.1"/>
    </source>
</evidence>
<dbReference type="PANTHER" id="PTHR30055">
    <property type="entry name" value="HTH-TYPE TRANSCRIPTIONAL REGULATOR RUTR"/>
    <property type="match status" value="1"/>
</dbReference>
<keyword evidence="6" id="KW-1185">Reference proteome</keyword>
<gene>
    <name evidence="5" type="ORF">OY187_17475</name>
</gene>
<evidence type="ECO:0000259" key="4">
    <source>
        <dbReference type="PROSITE" id="PS50977"/>
    </source>
</evidence>
<dbReference type="InterPro" id="IPR036271">
    <property type="entry name" value="Tet_transcr_reg_TetR-rel_C_sf"/>
</dbReference>
<evidence type="ECO:0000256" key="2">
    <source>
        <dbReference type="PROSITE-ProRule" id="PRU00335"/>
    </source>
</evidence>
<dbReference type="Pfam" id="PF00440">
    <property type="entry name" value="TetR_N"/>
    <property type="match status" value="1"/>
</dbReference>
<feature type="domain" description="HTH tetR-type" evidence="4">
    <location>
        <begin position="50"/>
        <end position="110"/>
    </location>
</feature>
<dbReference type="PANTHER" id="PTHR30055:SF237">
    <property type="entry name" value="TRANSCRIPTIONAL REPRESSOR MCE3R"/>
    <property type="match status" value="1"/>
</dbReference>
<keyword evidence="1 2" id="KW-0238">DNA-binding</keyword>
<evidence type="ECO:0000256" key="3">
    <source>
        <dbReference type="SAM" id="MobiDB-lite"/>
    </source>
</evidence>
<dbReference type="PROSITE" id="PS50977">
    <property type="entry name" value="HTH_TETR_2"/>
    <property type="match status" value="1"/>
</dbReference>
<dbReference type="SUPFAM" id="SSF46689">
    <property type="entry name" value="Homeodomain-like"/>
    <property type="match status" value="1"/>
</dbReference>
<dbReference type="SUPFAM" id="SSF48498">
    <property type="entry name" value="Tetracyclin repressor-like, C-terminal domain"/>
    <property type="match status" value="1"/>
</dbReference>
<evidence type="ECO:0000313" key="6">
    <source>
        <dbReference type="Proteomes" id="UP001084650"/>
    </source>
</evidence>
<accession>A0ABT4HI24</accession>